<dbReference type="InterPro" id="IPR029016">
    <property type="entry name" value="GAF-like_dom_sf"/>
</dbReference>
<keyword evidence="7" id="KW-1185">Reference proteome</keyword>
<gene>
    <name evidence="6" type="ORF">E6C64_13155</name>
</gene>
<name>A0A4S4FLY0_9MICO</name>
<dbReference type="CDD" id="cd00090">
    <property type="entry name" value="HTH_ARSR"/>
    <property type="match status" value="1"/>
</dbReference>
<comment type="caution">
    <text evidence="6">The sequence shown here is derived from an EMBL/GenBank/DDBJ whole genome shotgun (WGS) entry which is preliminary data.</text>
</comment>
<dbReference type="SUPFAM" id="SSF55781">
    <property type="entry name" value="GAF domain-like"/>
    <property type="match status" value="1"/>
</dbReference>
<proteinExistence type="predicted"/>
<dbReference type="PROSITE" id="PS51077">
    <property type="entry name" value="HTH_ICLR"/>
    <property type="match status" value="1"/>
</dbReference>
<dbReference type="InterPro" id="IPR050707">
    <property type="entry name" value="HTH_MetabolicPath_Reg"/>
</dbReference>
<dbReference type="Gene3D" id="1.10.10.10">
    <property type="entry name" value="Winged helix-like DNA-binding domain superfamily/Winged helix DNA-binding domain"/>
    <property type="match status" value="1"/>
</dbReference>
<evidence type="ECO:0000256" key="1">
    <source>
        <dbReference type="ARBA" id="ARBA00023015"/>
    </source>
</evidence>
<feature type="domain" description="IclR-ED" evidence="5">
    <location>
        <begin position="75"/>
        <end position="268"/>
    </location>
</feature>
<dbReference type="InterPro" id="IPR005471">
    <property type="entry name" value="Tscrpt_reg_IclR_N"/>
</dbReference>
<dbReference type="PANTHER" id="PTHR30136:SF24">
    <property type="entry name" value="HTH-TYPE TRANSCRIPTIONAL REPRESSOR ALLR"/>
    <property type="match status" value="1"/>
</dbReference>
<evidence type="ECO:0000259" key="5">
    <source>
        <dbReference type="PROSITE" id="PS51078"/>
    </source>
</evidence>
<dbReference type="InterPro" id="IPR036390">
    <property type="entry name" value="WH_DNA-bd_sf"/>
</dbReference>
<protein>
    <submittedName>
        <fullName evidence="6">IclR family transcriptional regulator</fullName>
    </submittedName>
</protein>
<dbReference type="EMBL" id="SSSM01000005">
    <property type="protein sequence ID" value="THG30226.1"/>
    <property type="molecule type" value="Genomic_DNA"/>
</dbReference>
<dbReference type="Gene3D" id="3.30.450.40">
    <property type="match status" value="1"/>
</dbReference>
<accession>A0A4S4FLY0</accession>
<keyword evidence="2" id="KW-0238">DNA-binding</keyword>
<dbReference type="GO" id="GO:0003677">
    <property type="term" value="F:DNA binding"/>
    <property type="evidence" value="ECO:0007669"/>
    <property type="project" value="UniProtKB-KW"/>
</dbReference>
<dbReference type="GO" id="GO:0045892">
    <property type="term" value="P:negative regulation of DNA-templated transcription"/>
    <property type="evidence" value="ECO:0007669"/>
    <property type="project" value="TreeGrafter"/>
</dbReference>
<evidence type="ECO:0000259" key="4">
    <source>
        <dbReference type="PROSITE" id="PS51077"/>
    </source>
</evidence>
<feature type="domain" description="HTH iclR-type" evidence="4">
    <location>
        <begin position="13"/>
        <end position="74"/>
    </location>
</feature>
<dbReference type="GO" id="GO:0003700">
    <property type="term" value="F:DNA-binding transcription factor activity"/>
    <property type="evidence" value="ECO:0007669"/>
    <property type="project" value="TreeGrafter"/>
</dbReference>
<sequence length="268" mass="28309">MRGSQRSDVEERLVGADRVIAVLTELADHPLGVTLDELASTLKSSKSTVHRALATLRRAGLADLMGRGVYVLGDEYIRLALRNLGGRPETARVQPVLEALAARFGETAHYAVLSGTDIVYRAKMDPPQGAVRLTSVIGGRNPAHRTAVGKALLSTLVTQESQLVQRFGTSSFEPRTPYTITSTGALLAELEATRSRGFGVDDQENEVGINCVAIPVSVDGSGAATGAISISAVAFRCPLDRLVAAVPTIRAIIEEHLGPLPAIEAPAI</sequence>
<dbReference type="Pfam" id="PF09339">
    <property type="entry name" value="HTH_IclR"/>
    <property type="match status" value="1"/>
</dbReference>
<dbReference type="InterPro" id="IPR014757">
    <property type="entry name" value="Tscrpt_reg_IclR_C"/>
</dbReference>
<dbReference type="SMART" id="SM00346">
    <property type="entry name" value="HTH_ICLR"/>
    <property type="match status" value="1"/>
</dbReference>
<dbReference type="PANTHER" id="PTHR30136">
    <property type="entry name" value="HELIX-TURN-HELIX TRANSCRIPTIONAL REGULATOR, ICLR FAMILY"/>
    <property type="match status" value="1"/>
</dbReference>
<evidence type="ECO:0000256" key="2">
    <source>
        <dbReference type="ARBA" id="ARBA00023125"/>
    </source>
</evidence>
<dbReference type="OrthoDB" id="8479143at2"/>
<dbReference type="PROSITE" id="PS51078">
    <property type="entry name" value="ICLR_ED"/>
    <property type="match status" value="1"/>
</dbReference>
<dbReference type="Pfam" id="PF01614">
    <property type="entry name" value="IclR_C"/>
    <property type="match status" value="1"/>
</dbReference>
<dbReference type="Proteomes" id="UP000309133">
    <property type="component" value="Unassembled WGS sequence"/>
</dbReference>
<organism evidence="6 7">
    <name type="scientific">Naasia lichenicola</name>
    <dbReference type="NCBI Taxonomy" id="2565933"/>
    <lineage>
        <taxon>Bacteria</taxon>
        <taxon>Bacillati</taxon>
        <taxon>Actinomycetota</taxon>
        <taxon>Actinomycetes</taxon>
        <taxon>Micrococcales</taxon>
        <taxon>Microbacteriaceae</taxon>
        <taxon>Naasia</taxon>
    </lineage>
</organism>
<dbReference type="SUPFAM" id="SSF46785">
    <property type="entry name" value="Winged helix' DNA-binding domain"/>
    <property type="match status" value="1"/>
</dbReference>
<evidence type="ECO:0000256" key="3">
    <source>
        <dbReference type="ARBA" id="ARBA00023163"/>
    </source>
</evidence>
<dbReference type="AlphaFoldDB" id="A0A4S4FLY0"/>
<keyword evidence="1" id="KW-0805">Transcription regulation</keyword>
<evidence type="ECO:0000313" key="7">
    <source>
        <dbReference type="Proteomes" id="UP000309133"/>
    </source>
</evidence>
<evidence type="ECO:0000313" key="6">
    <source>
        <dbReference type="EMBL" id="THG30226.1"/>
    </source>
</evidence>
<keyword evidence="3" id="KW-0804">Transcription</keyword>
<dbReference type="InterPro" id="IPR036388">
    <property type="entry name" value="WH-like_DNA-bd_sf"/>
</dbReference>
<reference evidence="6 7" key="1">
    <citation type="submission" date="2019-04" db="EMBL/GenBank/DDBJ databases">
        <authorList>
            <person name="Jiang L."/>
        </authorList>
    </citation>
    <scope>NUCLEOTIDE SEQUENCE [LARGE SCALE GENOMIC DNA]</scope>
    <source>
        <strain evidence="6 7">YIM 131853</strain>
    </source>
</reference>
<dbReference type="InterPro" id="IPR011991">
    <property type="entry name" value="ArsR-like_HTH"/>
</dbReference>